<dbReference type="AlphaFoldDB" id="A0A1Q2SP82"/>
<organism evidence="1 2">
    <name type="scientific">Candidatus Nitrosoglobus terrae</name>
    <dbReference type="NCBI Taxonomy" id="1630141"/>
    <lineage>
        <taxon>Bacteria</taxon>
        <taxon>Pseudomonadati</taxon>
        <taxon>Pseudomonadota</taxon>
        <taxon>Gammaproteobacteria</taxon>
        <taxon>Chromatiales</taxon>
        <taxon>Chromatiaceae</taxon>
        <taxon>Candidatus Nitrosoglobus</taxon>
    </lineage>
</organism>
<dbReference type="KEGG" id="ntt:TAO_1562"/>
<evidence type="ECO:0000313" key="1">
    <source>
        <dbReference type="EMBL" id="BAW80932.1"/>
    </source>
</evidence>
<gene>
    <name evidence="1" type="ORF">TAO_1562</name>
</gene>
<dbReference type="Proteomes" id="UP000243679">
    <property type="component" value="Chromosome"/>
</dbReference>
<name>A0A1Q2SP82_9GAMM</name>
<proteinExistence type="predicted"/>
<accession>A0A1Q2SP82</accession>
<sequence length="56" mass="6333">MATPISISVRNDSPYEQNFFFFQQPSIYSGGREVFSNSLFTSPLLPYGEYGAILTF</sequence>
<keyword evidence="2" id="KW-1185">Reference proteome</keyword>
<dbReference type="RefSeq" id="WP_197702534.1">
    <property type="nucleotide sequence ID" value="NZ_AP014836.1"/>
</dbReference>
<protein>
    <submittedName>
        <fullName evidence="1">Uncharacterized protein</fullName>
    </submittedName>
</protein>
<dbReference type="EMBL" id="AP014836">
    <property type="protein sequence ID" value="BAW80932.1"/>
    <property type="molecule type" value="Genomic_DNA"/>
</dbReference>
<reference evidence="1 2" key="1">
    <citation type="journal article" date="2017" name="ISME J.">
        <title>An acid-tolerant ammonia-oxidizing ?-proteobacterium from soil.</title>
        <authorList>
            <person name="Hayatsu M."/>
            <person name="Tago K."/>
            <person name="Uchiyama I."/>
            <person name="Toyoda A."/>
            <person name="Wang Y."/>
            <person name="Shimomura Y."/>
            <person name="Okubo T."/>
            <person name="Kurisu F."/>
            <person name="Hirono Y."/>
            <person name="Nonaka K."/>
            <person name="Akiyama H."/>
            <person name="Itoh T."/>
            <person name="Takami H."/>
        </authorList>
    </citation>
    <scope>NUCLEOTIDE SEQUENCE [LARGE SCALE GENOMIC DNA]</scope>
    <source>
        <strain evidence="1 2">TAO100</strain>
    </source>
</reference>
<evidence type="ECO:0000313" key="2">
    <source>
        <dbReference type="Proteomes" id="UP000243679"/>
    </source>
</evidence>